<keyword evidence="2" id="KW-1185">Reference proteome</keyword>
<organism evidence="1 2">
    <name type="scientific">Parvularcula maris</name>
    <dbReference type="NCBI Taxonomy" id="2965077"/>
    <lineage>
        <taxon>Bacteria</taxon>
        <taxon>Pseudomonadati</taxon>
        <taxon>Pseudomonadota</taxon>
        <taxon>Alphaproteobacteria</taxon>
        <taxon>Parvularculales</taxon>
        <taxon>Parvularculaceae</taxon>
        <taxon>Parvularcula</taxon>
    </lineage>
</organism>
<dbReference type="Proteomes" id="UP001142610">
    <property type="component" value="Unassembled WGS sequence"/>
</dbReference>
<reference evidence="1" key="1">
    <citation type="submission" date="2022-07" db="EMBL/GenBank/DDBJ databases">
        <title>Parvularcula maris sp. nov., an algicidal bacterium isolated from seawater.</title>
        <authorList>
            <person name="Li F."/>
        </authorList>
    </citation>
    <scope>NUCLEOTIDE SEQUENCE</scope>
    <source>
        <strain evidence="1">BGMRC 0090</strain>
    </source>
</reference>
<dbReference type="RefSeq" id="WP_256620569.1">
    <property type="nucleotide sequence ID" value="NZ_JANIBC010000025.1"/>
</dbReference>
<name>A0A9X2RIZ6_9PROT</name>
<evidence type="ECO:0000313" key="1">
    <source>
        <dbReference type="EMBL" id="MCQ8186630.1"/>
    </source>
</evidence>
<comment type="caution">
    <text evidence="1">The sequence shown here is derived from an EMBL/GenBank/DDBJ whole genome shotgun (WGS) entry which is preliminary data.</text>
</comment>
<dbReference type="NCBIfam" id="TIGR01643">
    <property type="entry name" value="YD_repeat_2x"/>
    <property type="match status" value="1"/>
</dbReference>
<gene>
    <name evidence="1" type="ORF">NOG11_14705</name>
</gene>
<evidence type="ECO:0000313" key="2">
    <source>
        <dbReference type="Proteomes" id="UP001142610"/>
    </source>
</evidence>
<proteinExistence type="predicted"/>
<sequence>MTTYEYDEAGRLIKKNTSTGHERRFDFDQAGNRREATSELPNIPPVAVNDSYTMMQNDREVFDLVLNDTDADGPKSALSVSSIHNVQHTTPKSKVAYITLLENGSVEVVALQGGGVSFDYTLSDGEDTDTGRVVIDVEGEPSTCGDIFCLPDGGLLGAIKDIVAAEETDAESTQAEEVKP</sequence>
<dbReference type="AlphaFoldDB" id="A0A9X2RIZ6"/>
<protein>
    <submittedName>
        <fullName evidence="1">Ig-like domain-containing protein</fullName>
    </submittedName>
</protein>
<dbReference type="EMBL" id="JANIBC010000025">
    <property type="protein sequence ID" value="MCQ8186630.1"/>
    <property type="molecule type" value="Genomic_DNA"/>
</dbReference>
<dbReference type="Pfam" id="PF17963">
    <property type="entry name" value="Big_9"/>
    <property type="match status" value="1"/>
</dbReference>
<accession>A0A9X2RIZ6</accession>
<dbReference type="InterPro" id="IPR006530">
    <property type="entry name" value="YD"/>
</dbReference>